<feature type="transmembrane region" description="Helical" evidence="1">
    <location>
        <begin position="6"/>
        <end position="31"/>
    </location>
</feature>
<evidence type="ECO:0000256" key="1">
    <source>
        <dbReference type="SAM" id="Phobius"/>
    </source>
</evidence>
<keyword evidence="1" id="KW-1133">Transmembrane helix</keyword>
<dbReference type="PANTHER" id="PTHR48090">
    <property type="entry name" value="UNDECAPRENYL-PHOSPHATE 4-DEOXY-4-FORMAMIDO-L-ARABINOSE TRANSFERASE-RELATED"/>
    <property type="match status" value="1"/>
</dbReference>
<dbReference type="OrthoDB" id="9797391at2"/>
<keyword evidence="1" id="KW-0472">Membrane</keyword>
<evidence type="ECO:0000313" key="2">
    <source>
        <dbReference type="EMBL" id="RUR86002.1"/>
    </source>
</evidence>
<reference evidence="2 3" key="1">
    <citation type="journal article" date="2019" name="Genome Biol. Evol.">
        <title>Day and night: Metabolic profiles and evolutionary relationships of six axenic non-marine cyanobacteria.</title>
        <authorList>
            <person name="Will S.E."/>
            <person name="Henke P."/>
            <person name="Boedeker C."/>
            <person name="Huang S."/>
            <person name="Brinkmann H."/>
            <person name="Rohde M."/>
            <person name="Jarek M."/>
            <person name="Friedl T."/>
            <person name="Seufert S."/>
            <person name="Schumacher M."/>
            <person name="Overmann J."/>
            <person name="Neumann-Schaal M."/>
            <person name="Petersen J."/>
        </authorList>
    </citation>
    <scope>NUCLEOTIDE SEQUENCE [LARGE SCALE GENOMIC DNA]</scope>
    <source>
        <strain evidence="2 3">PCC 6912</strain>
    </source>
</reference>
<organism evidence="2 3">
    <name type="scientific">Chlorogloeopsis fritschii PCC 6912</name>
    <dbReference type="NCBI Taxonomy" id="211165"/>
    <lineage>
        <taxon>Bacteria</taxon>
        <taxon>Bacillati</taxon>
        <taxon>Cyanobacteriota</taxon>
        <taxon>Cyanophyceae</taxon>
        <taxon>Nostocales</taxon>
        <taxon>Chlorogloeopsidaceae</taxon>
        <taxon>Chlorogloeopsis</taxon>
    </lineage>
</organism>
<keyword evidence="3" id="KW-1185">Reference proteome</keyword>
<keyword evidence="1" id="KW-0812">Transmembrane</keyword>
<dbReference type="RefSeq" id="WP_016877883.1">
    <property type="nucleotide sequence ID" value="NZ_AJLN01000135.1"/>
</dbReference>
<feature type="transmembrane region" description="Helical" evidence="1">
    <location>
        <begin position="370"/>
        <end position="389"/>
    </location>
</feature>
<dbReference type="STRING" id="211165.GCA_000317285_05883"/>
<dbReference type="CDD" id="cd06438">
    <property type="entry name" value="EpsO_like"/>
    <property type="match status" value="1"/>
</dbReference>
<accession>A0A433NQB3</accession>
<proteinExistence type="predicted"/>
<feature type="transmembrane region" description="Helical" evidence="1">
    <location>
        <begin position="300"/>
        <end position="324"/>
    </location>
</feature>
<dbReference type="AlphaFoldDB" id="A0A433NQB3"/>
<feature type="transmembrane region" description="Helical" evidence="1">
    <location>
        <begin position="336"/>
        <end position="358"/>
    </location>
</feature>
<sequence>MIVHQFVILFVEIVLFAIALGLFVPVSIFFIECSAALLPEFQIQSYYALVPRPRVDILVPAHNEAAGIDATLQSLLPQLVEQDRLIVIADNCNDDTASVAHKAGATVISRQDPERRGKGYALDYGLQFIAKNPPDVVVMVDADCIVYPGAIARISRLALATARPVQAVYLLTQPPNPQPKDIVSALAFMVKNSVRPRGLGKLDLPCLLMGSGMAFPWQIIHKVSLASSNIVEDIQLTMDLAIAGYSPKFCLDALVMGTLPQQQHAATSQRTRWEHGYLQTMLKQVPRLLKASYEQKRFDLLAIALDLCVPPLSLLVTIWATAIAGATLAGVLGSSWLPTILLVVEGLLICISIVAVWVKFGRTNFPLRTMLTIPLYILWKIPLYLAFLFQPQTEWIRTQRDSVVGE</sequence>
<keyword evidence="2" id="KW-0808">Transferase</keyword>
<dbReference type="InterPro" id="IPR029044">
    <property type="entry name" value="Nucleotide-diphossugar_trans"/>
</dbReference>
<name>A0A433NQB3_CHLFR</name>
<gene>
    <name evidence="2" type="ORF">PCC6912_08270</name>
</gene>
<dbReference type="GO" id="GO:0016740">
    <property type="term" value="F:transferase activity"/>
    <property type="evidence" value="ECO:0007669"/>
    <property type="project" value="UniProtKB-KW"/>
</dbReference>
<dbReference type="Gene3D" id="3.90.550.10">
    <property type="entry name" value="Spore Coat Polysaccharide Biosynthesis Protein SpsA, Chain A"/>
    <property type="match status" value="1"/>
</dbReference>
<evidence type="ECO:0000313" key="3">
    <source>
        <dbReference type="Proteomes" id="UP000268857"/>
    </source>
</evidence>
<comment type="caution">
    <text evidence="2">The sequence shown here is derived from an EMBL/GenBank/DDBJ whole genome shotgun (WGS) entry which is preliminary data.</text>
</comment>
<dbReference type="SUPFAM" id="SSF53448">
    <property type="entry name" value="Nucleotide-diphospho-sugar transferases"/>
    <property type="match status" value="1"/>
</dbReference>
<dbReference type="Proteomes" id="UP000268857">
    <property type="component" value="Unassembled WGS sequence"/>
</dbReference>
<dbReference type="PANTHER" id="PTHR48090:SF6">
    <property type="entry name" value="SLR5056 PROTEIN"/>
    <property type="match status" value="1"/>
</dbReference>
<protein>
    <submittedName>
        <fullName evidence="2">Glycosyl transferase</fullName>
    </submittedName>
</protein>
<dbReference type="InterPro" id="IPR050256">
    <property type="entry name" value="Glycosyltransferase_2"/>
</dbReference>
<dbReference type="EMBL" id="RSCJ01000002">
    <property type="protein sequence ID" value="RUR86002.1"/>
    <property type="molecule type" value="Genomic_DNA"/>
</dbReference>
<dbReference type="Pfam" id="PF13641">
    <property type="entry name" value="Glyco_tranf_2_3"/>
    <property type="match status" value="1"/>
</dbReference>